<dbReference type="HOGENOM" id="CLU_010029_0_0_9"/>
<feature type="transmembrane region" description="Helical" evidence="1">
    <location>
        <begin position="359"/>
        <end position="390"/>
    </location>
</feature>
<dbReference type="Pfam" id="PF09586">
    <property type="entry name" value="YfhO"/>
    <property type="match status" value="1"/>
</dbReference>
<evidence type="ECO:0000256" key="1">
    <source>
        <dbReference type="SAM" id="Phobius"/>
    </source>
</evidence>
<organism evidence="2 3">
    <name type="scientific">Thomasclavelia ramosa DSM 1402</name>
    <dbReference type="NCBI Taxonomy" id="445974"/>
    <lineage>
        <taxon>Bacteria</taxon>
        <taxon>Bacillati</taxon>
        <taxon>Bacillota</taxon>
        <taxon>Erysipelotrichia</taxon>
        <taxon>Erysipelotrichales</taxon>
        <taxon>Coprobacillaceae</taxon>
        <taxon>Thomasclavelia</taxon>
    </lineage>
</organism>
<protein>
    <recommendedName>
        <fullName evidence="4">Bacterial membrane protein YfhO</fullName>
    </recommendedName>
</protein>
<keyword evidence="1" id="KW-1133">Transmembrane helix</keyword>
<comment type="caution">
    <text evidence="2">The sequence shown here is derived from an EMBL/GenBank/DDBJ whole genome shotgun (WGS) entry which is preliminary data.</text>
</comment>
<feature type="transmembrane region" description="Helical" evidence="1">
    <location>
        <begin position="102"/>
        <end position="120"/>
    </location>
</feature>
<accession>B0N157</accession>
<dbReference type="eggNOG" id="COG4485">
    <property type="taxonomic scope" value="Bacteria"/>
</dbReference>
<keyword evidence="1" id="KW-0472">Membrane</keyword>
<dbReference type="InterPro" id="IPR018580">
    <property type="entry name" value="Uncharacterised_YfhO"/>
</dbReference>
<feature type="transmembrane region" description="Helical" evidence="1">
    <location>
        <begin position="177"/>
        <end position="207"/>
    </location>
</feature>
<feature type="transmembrane region" description="Helical" evidence="1">
    <location>
        <begin position="303"/>
        <end position="322"/>
    </location>
</feature>
<evidence type="ECO:0008006" key="4">
    <source>
        <dbReference type="Google" id="ProtNLM"/>
    </source>
</evidence>
<dbReference type="PANTHER" id="PTHR38454:SF1">
    <property type="entry name" value="INTEGRAL MEMBRANE PROTEIN"/>
    <property type="match status" value="1"/>
</dbReference>
<sequence length="816" mass="92382">MIVMKKKQFYPIIFLTCLTLVMIIVITPSSSIFGANTDWLSQHVNLADYIRKTMLETKSFFPDFAFNIGGGQNIYNISYYGLFRPDILIGCLIPGIAMKDIIITYMIINLVLSVNLTYIWLKRKQFSTTLCIVGAVLLLSSSVLFQSHRQIMFVDYMPGVLLALIAVDTYIKNQKQGLLIGAVVLIIANSYFFAISALLTIFTYYCFEMYRLKNLITFKKLCLFIQPLLIGVLICGILLIPTAYVMLENHQSSGGSLDLMSLVVPRGDFKALLYNAYGCGLGFVAWAGLVLSLKLKETRKLSIWLLLLLFIPIFSFVLNGFLYPRAKILLPFTPLIIYVVIQTINEYKQSQIKLDLKLIVLLILPIVLFYKEPLVILDIIICLVGILLYLRITERTLYLLLVMPLIISYVNNQKESFVTKDTYQQVSNLKNIKVEKDGRYDIFKQSLNTVNQVSNNELRSSIYSSVSNRLYNHFYYDIIKNPISIKNRVACLSNSNIFFQGMMGVKTLYSENVVPMGYQAIGNNLYQNDKVLPLVYATSNSYDVVQFDRLDYPQTLDTIYNNVVVAGGQSNYQSKAATVALETVVKEKSDNLQITKLNDGYRINTKKTGKLELGINQDLTNKILIVEFDLAKVKLIKRKDTSITINGVKNKLSSSSAAYPNHNTHFTYVLSQNELLDQLSISFSNGRYDLKNIKVSTIDYDVIKNRNQEIDALVGSYNQDGNLVEGTINVSNDGYLVTSLPYQNGYTVLIDGKEVAKECVNKAFLGAKISKGQHQIRIIFKAPMKNVGYVCSGVGFIWLVFQGRRKKNEKGFERIN</sequence>
<proteinExistence type="predicted"/>
<reference evidence="2" key="1">
    <citation type="submission" date="2007-11" db="EMBL/GenBank/DDBJ databases">
        <authorList>
            <person name="Fulton L."/>
            <person name="Clifton S."/>
            <person name="Fulton B."/>
            <person name="Xu J."/>
            <person name="Minx P."/>
            <person name="Pepin K.H."/>
            <person name="Johnson M."/>
            <person name="Thiruvilangam P."/>
            <person name="Bhonagiri V."/>
            <person name="Nash W.E."/>
            <person name="Mardis E.R."/>
            <person name="Wilson R.K."/>
        </authorList>
    </citation>
    <scope>NUCLEOTIDE SEQUENCE [LARGE SCALE GENOMIC DNA]</scope>
    <source>
        <strain evidence="2">DSM 1402</strain>
    </source>
</reference>
<dbReference type="PANTHER" id="PTHR38454">
    <property type="entry name" value="INTEGRAL MEMBRANE PROTEIN-RELATED"/>
    <property type="match status" value="1"/>
</dbReference>
<feature type="transmembrane region" description="Helical" evidence="1">
    <location>
        <begin position="126"/>
        <end position="145"/>
    </location>
</feature>
<gene>
    <name evidence="2" type="ORF">CLORAM_00418</name>
</gene>
<dbReference type="AlphaFoldDB" id="B0N157"/>
<keyword evidence="3" id="KW-1185">Reference proteome</keyword>
<feature type="transmembrane region" description="Helical" evidence="1">
    <location>
        <begin position="271"/>
        <end position="291"/>
    </location>
</feature>
<dbReference type="Proteomes" id="UP000005798">
    <property type="component" value="Unassembled WGS sequence"/>
</dbReference>
<name>B0N157_9FIRM</name>
<reference evidence="2" key="2">
    <citation type="submission" date="2014-06" db="EMBL/GenBank/DDBJ databases">
        <title>Draft genome sequence of Clostridium ramosum(DSM 1402).</title>
        <authorList>
            <person name="Sudarsanam P."/>
            <person name="Ley R."/>
            <person name="Guruge J."/>
            <person name="Turnbaugh P.J."/>
            <person name="Mahowald M."/>
            <person name="Liep D."/>
            <person name="Gordon J."/>
        </authorList>
    </citation>
    <scope>NUCLEOTIDE SEQUENCE</scope>
    <source>
        <strain evidence="2">DSM 1402</strain>
    </source>
</reference>
<dbReference type="EMBL" id="ABFX02000003">
    <property type="protein sequence ID" value="EDS19543.1"/>
    <property type="molecule type" value="Genomic_DNA"/>
</dbReference>
<feature type="transmembrane region" description="Helical" evidence="1">
    <location>
        <begin position="228"/>
        <end position="247"/>
    </location>
</feature>
<keyword evidence="1" id="KW-0812">Transmembrane</keyword>
<feature type="transmembrane region" description="Helical" evidence="1">
    <location>
        <begin position="12"/>
        <end position="33"/>
    </location>
</feature>
<evidence type="ECO:0000313" key="2">
    <source>
        <dbReference type="EMBL" id="EDS19543.1"/>
    </source>
</evidence>
<feature type="transmembrane region" description="Helical" evidence="1">
    <location>
        <begin position="328"/>
        <end position="347"/>
    </location>
</feature>
<evidence type="ECO:0000313" key="3">
    <source>
        <dbReference type="Proteomes" id="UP000005798"/>
    </source>
</evidence>